<gene>
    <name evidence="2" type="ORF">O181_106341</name>
</gene>
<protein>
    <submittedName>
        <fullName evidence="2">Uncharacterized protein</fullName>
    </submittedName>
</protein>
<dbReference type="EMBL" id="AVOT02079434">
    <property type="protein sequence ID" value="MBW0566626.1"/>
    <property type="molecule type" value="Genomic_DNA"/>
</dbReference>
<evidence type="ECO:0000313" key="2">
    <source>
        <dbReference type="EMBL" id="MBW0566626.1"/>
    </source>
</evidence>
<sequence length="196" mass="21352">MASNVKRYLWTKKHGPFGKELPVSEAPTPDGTSGYSNLTGSKQREVPRWTNVGGPISIGGRPIYSRSEVPISRINTEGVVKIIRLISNFPTDHDSEGSEDFEVVISSAGHQYGTPPSQPSSKIFQSKIVPSTPRNFQPFLSTIPSPIPPLSTSPSTARPSLVPIVKSSPIPQPRNSPMITSQQLQPVVSSIRRRED</sequence>
<proteinExistence type="predicted"/>
<name>A0A9Q3JQU2_9BASI</name>
<feature type="compositionally biased region" description="Polar residues" evidence="1">
    <location>
        <begin position="30"/>
        <end position="41"/>
    </location>
</feature>
<feature type="region of interest" description="Disordered" evidence="1">
    <location>
        <begin position="15"/>
        <end position="42"/>
    </location>
</feature>
<evidence type="ECO:0000256" key="1">
    <source>
        <dbReference type="SAM" id="MobiDB-lite"/>
    </source>
</evidence>
<accession>A0A9Q3JQU2</accession>
<organism evidence="2 3">
    <name type="scientific">Austropuccinia psidii MF-1</name>
    <dbReference type="NCBI Taxonomy" id="1389203"/>
    <lineage>
        <taxon>Eukaryota</taxon>
        <taxon>Fungi</taxon>
        <taxon>Dikarya</taxon>
        <taxon>Basidiomycota</taxon>
        <taxon>Pucciniomycotina</taxon>
        <taxon>Pucciniomycetes</taxon>
        <taxon>Pucciniales</taxon>
        <taxon>Sphaerophragmiaceae</taxon>
        <taxon>Austropuccinia</taxon>
    </lineage>
</organism>
<keyword evidence="3" id="KW-1185">Reference proteome</keyword>
<feature type="compositionally biased region" description="Polar residues" evidence="1">
    <location>
        <begin position="173"/>
        <end position="188"/>
    </location>
</feature>
<dbReference type="Proteomes" id="UP000765509">
    <property type="component" value="Unassembled WGS sequence"/>
</dbReference>
<feature type="region of interest" description="Disordered" evidence="1">
    <location>
        <begin position="167"/>
        <end position="196"/>
    </location>
</feature>
<comment type="caution">
    <text evidence="2">The sequence shown here is derived from an EMBL/GenBank/DDBJ whole genome shotgun (WGS) entry which is preliminary data.</text>
</comment>
<reference evidence="2" key="1">
    <citation type="submission" date="2021-03" db="EMBL/GenBank/DDBJ databases">
        <title>Draft genome sequence of rust myrtle Austropuccinia psidii MF-1, a brazilian biotype.</title>
        <authorList>
            <person name="Quecine M.C."/>
            <person name="Pachon D.M.R."/>
            <person name="Bonatelli M.L."/>
            <person name="Correr F.H."/>
            <person name="Franceschini L.M."/>
            <person name="Leite T.F."/>
            <person name="Margarido G.R.A."/>
            <person name="Almeida C.A."/>
            <person name="Ferrarezi J.A."/>
            <person name="Labate C.A."/>
        </authorList>
    </citation>
    <scope>NUCLEOTIDE SEQUENCE</scope>
    <source>
        <strain evidence="2">MF-1</strain>
    </source>
</reference>
<evidence type="ECO:0000313" key="3">
    <source>
        <dbReference type="Proteomes" id="UP000765509"/>
    </source>
</evidence>
<dbReference type="AlphaFoldDB" id="A0A9Q3JQU2"/>